<dbReference type="GO" id="GO:0030163">
    <property type="term" value="P:protein catabolic process"/>
    <property type="evidence" value="ECO:0007669"/>
    <property type="project" value="InterPro"/>
</dbReference>
<evidence type="ECO:0000313" key="5">
    <source>
        <dbReference type="Proteomes" id="UP000318126"/>
    </source>
</evidence>
<dbReference type="Gene3D" id="1.10.8.60">
    <property type="match status" value="1"/>
</dbReference>
<dbReference type="EC" id="3.4.21.53" evidence="2"/>
<name>A0A553JRA5_SHEHA</name>
<dbReference type="Gene3D" id="3.40.50.300">
    <property type="entry name" value="P-loop containing nucleotide triphosphate hydrolases"/>
    <property type="match status" value="2"/>
</dbReference>
<dbReference type="InterPro" id="IPR014721">
    <property type="entry name" value="Ribsml_uS5_D2-typ_fold_subgr"/>
</dbReference>
<dbReference type="PRINTS" id="PR00830">
    <property type="entry name" value="ENDOLAPTASE"/>
</dbReference>
<dbReference type="InterPro" id="IPR027065">
    <property type="entry name" value="Lon_Prtase"/>
</dbReference>
<dbReference type="OrthoDB" id="9758568at2"/>
<feature type="active site" evidence="2">
    <location>
        <position position="660"/>
    </location>
</feature>
<dbReference type="PANTHER" id="PTHR10046">
    <property type="entry name" value="ATP DEPENDENT LON PROTEASE FAMILY MEMBER"/>
    <property type="match status" value="1"/>
</dbReference>
<dbReference type="InterPro" id="IPR041699">
    <property type="entry name" value="AAA_32"/>
</dbReference>
<evidence type="ECO:0000313" key="4">
    <source>
        <dbReference type="EMBL" id="TRY15002.1"/>
    </source>
</evidence>
<dbReference type="Gene3D" id="3.30.230.10">
    <property type="match status" value="1"/>
</dbReference>
<evidence type="ECO:0000256" key="2">
    <source>
        <dbReference type="PROSITE-ProRule" id="PRU01122"/>
    </source>
</evidence>
<organism evidence="4 5">
    <name type="scientific">Shewanella hanedai</name>
    <name type="common">Alteromonas hanedai</name>
    <dbReference type="NCBI Taxonomy" id="25"/>
    <lineage>
        <taxon>Bacteria</taxon>
        <taxon>Pseudomonadati</taxon>
        <taxon>Pseudomonadota</taxon>
        <taxon>Gammaproteobacteria</taxon>
        <taxon>Alteromonadales</taxon>
        <taxon>Shewanellaceae</taxon>
        <taxon>Shewanella</taxon>
    </lineage>
</organism>
<comment type="caution">
    <text evidence="4">The sequence shown here is derived from an EMBL/GenBank/DDBJ whole genome shotgun (WGS) entry which is preliminary data.</text>
</comment>
<dbReference type="GO" id="GO:0005524">
    <property type="term" value="F:ATP binding"/>
    <property type="evidence" value="ECO:0007669"/>
    <property type="project" value="InterPro"/>
</dbReference>
<comment type="similarity">
    <text evidence="2">Belongs to the peptidase S16 family.</text>
</comment>
<dbReference type="InterPro" id="IPR046844">
    <property type="entry name" value="Lon-like_helical"/>
</dbReference>
<accession>A0A553JRA5</accession>
<dbReference type="Pfam" id="PF20437">
    <property type="entry name" value="LonC_helical"/>
    <property type="match status" value="1"/>
</dbReference>
<dbReference type="InterPro" id="IPR020568">
    <property type="entry name" value="Ribosomal_Su5_D2-typ_SF"/>
</dbReference>
<proteinExistence type="inferred from homology"/>
<dbReference type="SUPFAM" id="SSF54211">
    <property type="entry name" value="Ribosomal protein S5 domain 2-like"/>
    <property type="match status" value="1"/>
</dbReference>
<comment type="catalytic activity">
    <reaction evidence="2">
        <text>Hydrolysis of proteins in presence of ATP.</text>
        <dbReference type="EC" id="3.4.21.53"/>
    </reaction>
</comment>
<dbReference type="EMBL" id="VKGK01000006">
    <property type="protein sequence ID" value="TRY15002.1"/>
    <property type="molecule type" value="Genomic_DNA"/>
</dbReference>
<reference evidence="5" key="1">
    <citation type="submission" date="2019-07" db="EMBL/GenBank/DDBJ databases">
        <title>Shewanella sp. YLB-08 draft genomic sequence.</title>
        <authorList>
            <person name="Yu L."/>
        </authorList>
    </citation>
    <scope>NUCLEOTIDE SEQUENCE [LARGE SCALE GENOMIC DNA]</scope>
    <source>
        <strain evidence="5">JCM 20706</strain>
    </source>
</reference>
<dbReference type="InterPro" id="IPR027417">
    <property type="entry name" value="P-loop_NTPase"/>
</dbReference>
<keyword evidence="5" id="KW-1185">Reference proteome</keyword>
<dbReference type="RefSeq" id="WP_143563790.1">
    <property type="nucleotide sequence ID" value="NZ_BMPL01000005.1"/>
</dbReference>
<dbReference type="AlphaFoldDB" id="A0A553JRA5"/>
<sequence>MLKTPMITPLSSDQLYRESTLTNLAQECKSTKHLTPLDEIVGQERAQQAVEFAMSMKDKGYNIYAIGRNGLGKRTMVMRYLNRHEANGNGHMLYDWCYVNDFDEARTPKVLKVPAGMGSEFKKDVEKLIVRLVKALPLAFDNEIYYSRAEKLKGLLADKQESALIGLTDEAKESSISLTITPQGSYELIAMNGEEPHTEESFEQLSRKEQNKLESSITDLESKLRVIVRKFTVWEEEYTDKQQKQDEVVAQDVLSHLTNKLKEKYSNFAVMKNYLCDMHKDILDNLDLFLESNEEQLALSYASLDKKMPRRYQVNVIIHQETGKMPIVVEETPNYHSIFGYIENATFKGTIFSDFSLIRPGSLHKANGGVLMIDAAKVLEQPYVWDGLKRALRSRKLSLSSLEREVTLSGTISLDPEAVPLDVKIILFGDYQTYQLLQHYDPEFGELFRVTADFEDEMPRTDKSEAQYAQFISSIVHDNKMLHCDRNAIKRIIEFSSRQADDKNKLSLHSADIANLLRESNYCARSANANMIRVSHVEQALHNHELRVCRLKDNVMQSFVNGTTLISTQDNVVGQVNALSVISTSNHQFGAPNRITATTAFGEGKVFDIERKVDLGGSLHSKGVMILSAYLASILGKTAKIPLTTHITFEQSYGGVDGDSATMAELCAIMSAFSELPIRQDVAITGSMNQFGEAQPIGGVNEKIEGFFDVCKIKGRTSTQGVIIPKSNVQNLMLRSDIVEAVKKGQFNIWAIEHVTQAIEILTGFSAGLCPNMNPNINGGMNIAQVEHPSDSIFGIAQSRLNLLRLDRPSQMDECQH</sequence>
<evidence type="ECO:0000256" key="1">
    <source>
        <dbReference type="ARBA" id="ARBA00022670"/>
    </source>
</evidence>
<keyword evidence="1 2" id="KW-0645">Protease</keyword>
<feature type="domain" description="Lon proteolytic" evidence="3">
    <location>
        <begin position="570"/>
        <end position="765"/>
    </location>
</feature>
<dbReference type="GO" id="GO:0004252">
    <property type="term" value="F:serine-type endopeptidase activity"/>
    <property type="evidence" value="ECO:0007669"/>
    <property type="project" value="UniProtKB-UniRule"/>
</dbReference>
<dbReference type="Pfam" id="PF05362">
    <property type="entry name" value="Lon_C"/>
    <property type="match status" value="1"/>
</dbReference>
<dbReference type="Proteomes" id="UP000318126">
    <property type="component" value="Unassembled WGS sequence"/>
</dbReference>
<dbReference type="PROSITE" id="PS51786">
    <property type="entry name" value="LON_PROTEOLYTIC"/>
    <property type="match status" value="1"/>
</dbReference>
<dbReference type="GO" id="GO:0006508">
    <property type="term" value="P:proteolysis"/>
    <property type="evidence" value="ECO:0007669"/>
    <property type="project" value="UniProtKB-KW"/>
</dbReference>
<dbReference type="Pfam" id="PF20436">
    <property type="entry name" value="LonB_AAA-LID"/>
    <property type="match status" value="1"/>
</dbReference>
<feature type="active site" evidence="2">
    <location>
        <position position="703"/>
    </location>
</feature>
<dbReference type="SUPFAM" id="SSF52540">
    <property type="entry name" value="P-loop containing nucleoside triphosphate hydrolases"/>
    <property type="match status" value="1"/>
</dbReference>
<dbReference type="Pfam" id="PF13654">
    <property type="entry name" value="AAA_32"/>
    <property type="match status" value="1"/>
</dbReference>
<dbReference type="InterPro" id="IPR046843">
    <property type="entry name" value="LonB_AAA-LID"/>
</dbReference>
<protein>
    <recommendedName>
        <fullName evidence="2">endopeptidase La</fullName>
        <ecNumber evidence="2">3.4.21.53</ecNumber>
    </recommendedName>
</protein>
<gene>
    <name evidence="4" type="ORF">FN961_06705</name>
</gene>
<evidence type="ECO:0000259" key="3">
    <source>
        <dbReference type="PROSITE" id="PS51786"/>
    </source>
</evidence>
<keyword evidence="2" id="KW-0378">Hydrolase</keyword>
<dbReference type="GO" id="GO:0004176">
    <property type="term" value="F:ATP-dependent peptidase activity"/>
    <property type="evidence" value="ECO:0007669"/>
    <property type="project" value="UniProtKB-UniRule"/>
</dbReference>
<dbReference type="InterPro" id="IPR008269">
    <property type="entry name" value="Lon_proteolytic"/>
</dbReference>
<keyword evidence="2" id="KW-0720">Serine protease</keyword>